<comment type="subcellular location">
    <subcellularLocation>
        <location evidence="1 14">Membrane</location>
        <topology evidence="1 14">Single-pass type I membrane protein</topology>
    </subcellularLocation>
</comment>
<dbReference type="PRINTS" id="PR00653">
    <property type="entry name" value="ACTIVIN2R"/>
</dbReference>
<dbReference type="AlphaFoldDB" id="A0AA36H4A7"/>
<comment type="cofactor">
    <cofactor evidence="14">
        <name>Mg(2+)</name>
        <dbReference type="ChEBI" id="CHEBI:18420"/>
    </cofactor>
    <cofactor evidence="14">
        <name>Mn(2+)</name>
        <dbReference type="ChEBI" id="CHEBI:29035"/>
    </cofactor>
</comment>
<dbReference type="EC" id="2.7.11.30" evidence="14"/>
<reference evidence="18" key="1">
    <citation type="submission" date="2023-07" db="EMBL/GenBank/DDBJ databases">
        <authorList>
            <consortium name="CYATHOMIX"/>
        </authorList>
    </citation>
    <scope>NUCLEOTIDE SEQUENCE</scope>
    <source>
        <strain evidence="18">N/A</strain>
    </source>
</reference>
<dbReference type="SUPFAM" id="SSF56112">
    <property type="entry name" value="Protein kinase-like (PK-like)"/>
    <property type="match status" value="1"/>
</dbReference>
<comment type="caution">
    <text evidence="18">The sequence shown here is derived from an EMBL/GenBank/DDBJ whole genome shotgun (WGS) entry which is preliminary data.</text>
</comment>
<keyword evidence="14" id="KW-0479">Metal-binding</keyword>
<dbReference type="PANTHER" id="PTHR23255">
    <property type="entry name" value="TRANSFORMING GROWTH FACTOR-BETA RECEPTOR TYPE I AND II"/>
    <property type="match status" value="1"/>
</dbReference>
<dbReference type="InterPro" id="IPR000333">
    <property type="entry name" value="TGFB_receptor"/>
</dbReference>
<keyword evidence="19" id="KW-1185">Reference proteome</keyword>
<evidence type="ECO:0000256" key="1">
    <source>
        <dbReference type="ARBA" id="ARBA00004479"/>
    </source>
</evidence>
<dbReference type="GO" id="GO:0005524">
    <property type="term" value="F:ATP binding"/>
    <property type="evidence" value="ECO:0007669"/>
    <property type="project" value="UniProtKB-UniRule"/>
</dbReference>
<proteinExistence type="inferred from homology"/>
<keyword evidence="6 15" id="KW-0732">Signal</keyword>
<evidence type="ECO:0000256" key="14">
    <source>
        <dbReference type="RuleBase" id="RU361271"/>
    </source>
</evidence>
<dbReference type="InterPro" id="IPR000719">
    <property type="entry name" value="Prot_kinase_dom"/>
</dbReference>
<keyword evidence="12 14" id="KW-0675">Receptor</keyword>
<dbReference type="InterPro" id="IPR008271">
    <property type="entry name" value="Ser/Thr_kinase_AS"/>
</dbReference>
<keyword evidence="10 14" id="KW-1133">Transmembrane helix</keyword>
<keyword evidence="4 14" id="KW-0808">Transferase</keyword>
<dbReference type="InterPro" id="IPR001245">
    <property type="entry name" value="Ser-Thr/Tyr_kinase_cat_dom"/>
</dbReference>
<keyword evidence="5 14" id="KW-0812">Transmembrane</keyword>
<accession>A0AA36H4A7</accession>
<dbReference type="GO" id="GO:0071363">
    <property type="term" value="P:cellular response to growth factor stimulus"/>
    <property type="evidence" value="ECO:0007669"/>
    <property type="project" value="TreeGrafter"/>
</dbReference>
<dbReference type="SMART" id="SM00467">
    <property type="entry name" value="GS"/>
    <property type="match status" value="1"/>
</dbReference>
<dbReference type="EMBL" id="CATQJL010000305">
    <property type="protein sequence ID" value="CAJ0603419.1"/>
    <property type="molecule type" value="Genomic_DNA"/>
</dbReference>
<feature type="chain" id="PRO_5041253274" description="Serine/threonine-protein kinase receptor" evidence="15">
    <location>
        <begin position="29"/>
        <end position="595"/>
    </location>
</feature>
<dbReference type="Pfam" id="PF08515">
    <property type="entry name" value="TGF_beta_GS"/>
    <property type="match status" value="1"/>
</dbReference>
<evidence type="ECO:0000256" key="8">
    <source>
        <dbReference type="ARBA" id="ARBA00022777"/>
    </source>
</evidence>
<keyword evidence="3 14" id="KW-0723">Serine/threonine-protein kinase</keyword>
<keyword evidence="7 13" id="KW-0547">Nucleotide-binding</keyword>
<evidence type="ECO:0000256" key="10">
    <source>
        <dbReference type="ARBA" id="ARBA00022989"/>
    </source>
</evidence>
<evidence type="ECO:0000256" key="6">
    <source>
        <dbReference type="ARBA" id="ARBA00022729"/>
    </source>
</evidence>
<dbReference type="Proteomes" id="UP001176961">
    <property type="component" value="Unassembled WGS sequence"/>
</dbReference>
<evidence type="ECO:0000256" key="4">
    <source>
        <dbReference type="ARBA" id="ARBA00022679"/>
    </source>
</evidence>
<keyword evidence="14" id="KW-0464">Manganese</keyword>
<dbReference type="PROSITE" id="PS51256">
    <property type="entry name" value="GS"/>
    <property type="match status" value="1"/>
</dbReference>
<protein>
    <recommendedName>
        <fullName evidence="14">Serine/threonine-protein kinase receptor</fullName>
        <ecNumber evidence="14">2.7.11.30</ecNumber>
    </recommendedName>
</protein>
<dbReference type="GO" id="GO:0043235">
    <property type="term" value="C:receptor complex"/>
    <property type="evidence" value="ECO:0007669"/>
    <property type="project" value="TreeGrafter"/>
</dbReference>
<evidence type="ECO:0000256" key="5">
    <source>
        <dbReference type="ARBA" id="ARBA00022692"/>
    </source>
</evidence>
<evidence type="ECO:0000256" key="2">
    <source>
        <dbReference type="ARBA" id="ARBA00009605"/>
    </source>
</evidence>
<dbReference type="GO" id="GO:0004675">
    <property type="term" value="F:transmembrane receptor protein serine/threonine kinase activity"/>
    <property type="evidence" value="ECO:0007669"/>
    <property type="project" value="UniProtKB-EC"/>
</dbReference>
<evidence type="ECO:0000256" key="3">
    <source>
        <dbReference type="ARBA" id="ARBA00022527"/>
    </source>
</evidence>
<dbReference type="InterPro" id="IPR011009">
    <property type="entry name" value="Kinase-like_dom_sf"/>
</dbReference>
<evidence type="ECO:0000256" key="15">
    <source>
        <dbReference type="SAM" id="SignalP"/>
    </source>
</evidence>
<evidence type="ECO:0000313" key="19">
    <source>
        <dbReference type="Proteomes" id="UP001176961"/>
    </source>
</evidence>
<dbReference type="PROSITE" id="PS00107">
    <property type="entry name" value="PROTEIN_KINASE_ATP"/>
    <property type="match status" value="1"/>
</dbReference>
<dbReference type="InterPro" id="IPR017441">
    <property type="entry name" value="Protein_kinase_ATP_BS"/>
</dbReference>
<gene>
    <name evidence="18" type="ORF">CYNAS_LOCUS15402</name>
</gene>
<evidence type="ECO:0000259" key="16">
    <source>
        <dbReference type="PROSITE" id="PS50011"/>
    </source>
</evidence>
<evidence type="ECO:0000259" key="17">
    <source>
        <dbReference type="PROSITE" id="PS51256"/>
    </source>
</evidence>
<feature type="domain" description="Protein kinase" evidence="16">
    <location>
        <begin position="290"/>
        <end position="595"/>
    </location>
</feature>
<dbReference type="SMART" id="SM00220">
    <property type="entry name" value="S_TKc"/>
    <property type="match status" value="1"/>
</dbReference>
<feature type="signal peptide" evidence="15">
    <location>
        <begin position="1"/>
        <end position="28"/>
    </location>
</feature>
<evidence type="ECO:0000313" key="18">
    <source>
        <dbReference type="EMBL" id="CAJ0603419.1"/>
    </source>
</evidence>
<dbReference type="PROSITE" id="PS00108">
    <property type="entry name" value="PROTEIN_KINASE_ST"/>
    <property type="match status" value="1"/>
</dbReference>
<feature type="binding site" evidence="13">
    <location>
        <position position="317"/>
    </location>
    <ligand>
        <name>ATP</name>
        <dbReference type="ChEBI" id="CHEBI:30616"/>
    </ligand>
</feature>
<keyword evidence="14" id="KW-0460">Magnesium</keyword>
<dbReference type="GO" id="GO:0005886">
    <property type="term" value="C:plasma membrane"/>
    <property type="evidence" value="ECO:0007669"/>
    <property type="project" value="TreeGrafter"/>
</dbReference>
<dbReference type="Gene3D" id="3.30.200.20">
    <property type="entry name" value="Phosphorylase Kinase, domain 1"/>
    <property type="match status" value="1"/>
</dbReference>
<dbReference type="GO" id="GO:0046872">
    <property type="term" value="F:metal ion binding"/>
    <property type="evidence" value="ECO:0007669"/>
    <property type="project" value="UniProtKB-KW"/>
</dbReference>
<organism evidence="18 19">
    <name type="scientific">Cylicocyclus nassatus</name>
    <name type="common">Nematode worm</name>
    <dbReference type="NCBI Taxonomy" id="53992"/>
    <lineage>
        <taxon>Eukaryota</taxon>
        <taxon>Metazoa</taxon>
        <taxon>Ecdysozoa</taxon>
        <taxon>Nematoda</taxon>
        <taxon>Chromadorea</taxon>
        <taxon>Rhabditida</taxon>
        <taxon>Rhabditina</taxon>
        <taxon>Rhabditomorpha</taxon>
        <taxon>Strongyloidea</taxon>
        <taxon>Strongylidae</taxon>
        <taxon>Cylicocyclus</taxon>
    </lineage>
</organism>
<keyword evidence="11 14" id="KW-0472">Membrane</keyword>
<feature type="transmembrane region" description="Helical" evidence="14">
    <location>
        <begin position="184"/>
        <end position="207"/>
    </location>
</feature>
<sequence length="595" mass="66731">MKSLNVCCGDVYRFAILLFTCLFCTSLAEEMTNSSVFDAYEGTVSPLLLNNISNTVSPLIVERIARGKTILQKLKSHIFGPDEEVHESDLICNCNGALCDNELVHLLGESYKGKCRAKRGRCFKVYDEEHDNHMSMGCVDHRDLFPVPIFCLGHPHFHMTCCNYSFCDEEIFMNVDGDAENTVLWPWIAVGSLITLAVFGAAALALLRNQRIAAIMRKYLRLGPAMSTALNHISPREDEVPMIETMSQTTTTSAPAIQLLLLKGLESTDAGSGSGSGLPLLTQRNIARQIELVREIGQGRFGDVWLGAWKGDMVAVKIFSSRDEGSWSHEVETFQTHMLRHPNILQFYASDSKDTGTTMQLWLITEYHPHGSLYDYLSHSTVNVLTLVQMIRGISSGLSFLHTELMGIQKKPAIAHRDIKSKNILVKSDLTCAIADFGLAVRYEAGHISLPNSNKCGTVRYLPPEVLDDKVEPTKFEFYRTGDMYAIGLVIWEIARRTTCSSGPASTFAESLPYYDRVSRDPTIKEMREVVVVQGVRPYQSEHWQNNRVLRDVSRIMLYGYREDCSTQLKMDSALFVQGCRIVYIGRSPSVCIIF</sequence>
<dbReference type="PANTHER" id="PTHR23255:SF71">
    <property type="entry name" value="RECEPTOR PROTEIN SERINE_THREONINE KINASE"/>
    <property type="match status" value="1"/>
</dbReference>
<name>A0AA36H4A7_CYLNA</name>
<evidence type="ECO:0000256" key="13">
    <source>
        <dbReference type="PROSITE-ProRule" id="PRU10141"/>
    </source>
</evidence>
<evidence type="ECO:0000256" key="9">
    <source>
        <dbReference type="ARBA" id="ARBA00022840"/>
    </source>
</evidence>
<evidence type="ECO:0000256" key="7">
    <source>
        <dbReference type="ARBA" id="ARBA00022741"/>
    </source>
</evidence>
<comment type="catalytic activity">
    <reaction evidence="14">
        <text>L-threonyl-[receptor-protein] + ATP = O-phospho-L-threonyl-[receptor-protein] + ADP + H(+)</text>
        <dbReference type="Rhea" id="RHEA:44880"/>
        <dbReference type="Rhea" id="RHEA-COMP:11024"/>
        <dbReference type="Rhea" id="RHEA-COMP:11025"/>
        <dbReference type="ChEBI" id="CHEBI:15378"/>
        <dbReference type="ChEBI" id="CHEBI:30013"/>
        <dbReference type="ChEBI" id="CHEBI:30616"/>
        <dbReference type="ChEBI" id="CHEBI:61977"/>
        <dbReference type="ChEBI" id="CHEBI:456216"/>
        <dbReference type="EC" id="2.7.11.30"/>
    </reaction>
</comment>
<keyword evidence="8 14" id="KW-0418">Kinase</keyword>
<feature type="domain" description="GS" evidence="17">
    <location>
        <begin position="251"/>
        <end position="289"/>
    </location>
</feature>
<keyword evidence="9 13" id="KW-0067">ATP-binding</keyword>
<dbReference type="InterPro" id="IPR003605">
    <property type="entry name" value="GS_dom"/>
</dbReference>
<evidence type="ECO:0000256" key="11">
    <source>
        <dbReference type="ARBA" id="ARBA00023136"/>
    </source>
</evidence>
<dbReference type="PROSITE" id="PS50011">
    <property type="entry name" value="PROTEIN_KINASE_DOM"/>
    <property type="match status" value="1"/>
</dbReference>
<comment type="similarity">
    <text evidence="2 14">Belongs to the protein kinase superfamily. TKL Ser/Thr protein kinase family. TGFB receptor subfamily.</text>
</comment>
<dbReference type="Gene3D" id="1.10.510.10">
    <property type="entry name" value="Transferase(Phosphotransferase) domain 1"/>
    <property type="match status" value="1"/>
</dbReference>
<evidence type="ECO:0000256" key="12">
    <source>
        <dbReference type="ARBA" id="ARBA00023170"/>
    </source>
</evidence>
<dbReference type="Pfam" id="PF07714">
    <property type="entry name" value="PK_Tyr_Ser-Thr"/>
    <property type="match status" value="1"/>
</dbReference>